<keyword evidence="2" id="KW-0288">FMN</keyword>
<accession>A0ABR9ZR96</accession>
<organism evidence="4 5">
    <name type="scientific">Fusibacter ferrireducens</name>
    <dbReference type="NCBI Taxonomy" id="2785058"/>
    <lineage>
        <taxon>Bacteria</taxon>
        <taxon>Bacillati</taxon>
        <taxon>Bacillota</taxon>
        <taxon>Clostridia</taxon>
        <taxon>Eubacteriales</taxon>
        <taxon>Eubacteriales Family XII. Incertae Sedis</taxon>
        <taxon>Fusibacter</taxon>
    </lineage>
</organism>
<dbReference type="SUPFAM" id="SSF52218">
    <property type="entry name" value="Flavoproteins"/>
    <property type="match status" value="1"/>
</dbReference>
<dbReference type="PANTHER" id="PTHR43278">
    <property type="entry name" value="NAD(P)H-DEPENDENT FMN-CONTAINING OXIDOREDUCTASE YWQN-RELATED"/>
    <property type="match status" value="1"/>
</dbReference>
<dbReference type="EMBL" id="JADKNH010000004">
    <property type="protein sequence ID" value="MBF4692982.1"/>
    <property type="molecule type" value="Genomic_DNA"/>
</dbReference>
<dbReference type="Proteomes" id="UP000614200">
    <property type="component" value="Unassembled WGS sequence"/>
</dbReference>
<evidence type="ECO:0000313" key="4">
    <source>
        <dbReference type="EMBL" id="MBF4692982.1"/>
    </source>
</evidence>
<reference evidence="4 5" key="1">
    <citation type="submission" date="2020-11" db="EMBL/GenBank/DDBJ databases">
        <title>Fusibacter basophilias sp. nov.</title>
        <authorList>
            <person name="Qiu D."/>
        </authorList>
    </citation>
    <scope>NUCLEOTIDE SEQUENCE [LARGE SCALE GENOMIC DNA]</scope>
    <source>
        <strain evidence="4 5">Q10-2</strain>
    </source>
</reference>
<dbReference type="InterPro" id="IPR051796">
    <property type="entry name" value="ISF_SsuE-like"/>
</dbReference>
<dbReference type="InterPro" id="IPR005025">
    <property type="entry name" value="FMN_Rdtase-like_dom"/>
</dbReference>
<sequence>MGKSVMLIMGSHRKHKNTAFFSERLRIAFEERAFEVSYFDVNDLKIEHCTDCGYCSKHFSKCVFEDDMNSVYEAFKTSKHVIFVSPVYMNNITSKLKLLVDRCQMIFMCKYAHNESFVLDTHVTTAHEALKGSEQSHLNRCGTGIIVSLGGARSYENQYVGSELTLDLIFNNLSLPLKKHIQFSGTDHVTLEGRLEEVDAAIELIVNEVIKNESKI</sequence>
<proteinExistence type="predicted"/>
<dbReference type="Pfam" id="PF03358">
    <property type="entry name" value="FMN_red"/>
    <property type="match status" value="1"/>
</dbReference>
<evidence type="ECO:0000259" key="3">
    <source>
        <dbReference type="Pfam" id="PF03358"/>
    </source>
</evidence>
<dbReference type="RefSeq" id="WP_194701219.1">
    <property type="nucleotide sequence ID" value="NZ_JADKNH010000004.1"/>
</dbReference>
<name>A0ABR9ZR96_9FIRM</name>
<protein>
    <submittedName>
        <fullName evidence="4">Flavodoxin family protein</fullName>
    </submittedName>
</protein>
<dbReference type="Gene3D" id="3.40.50.360">
    <property type="match status" value="1"/>
</dbReference>
<evidence type="ECO:0000256" key="1">
    <source>
        <dbReference type="ARBA" id="ARBA00022630"/>
    </source>
</evidence>
<comment type="caution">
    <text evidence="4">The sequence shown here is derived from an EMBL/GenBank/DDBJ whole genome shotgun (WGS) entry which is preliminary data.</text>
</comment>
<dbReference type="PANTHER" id="PTHR43278:SF2">
    <property type="entry name" value="IRON-SULFUR FLAVOPROTEIN"/>
    <property type="match status" value="1"/>
</dbReference>
<evidence type="ECO:0000313" key="5">
    <source>
        <dbReference type="Proteomes" id="UP000614200"/>
    </source>
</evidence>
<keyword evidence="5" id="KW-1185">Reference proteome</keyword>
<gene>
    <name evidence="4" type="ORF">ISU02_07615</name>
</gene>
<evidence type="ECO:0000256" key="2">
    <source>
        <dbReference type="ARBA" id="ARBA00022643"/>
    </source>
</evidence>
<feature type="domain" description="NADPH-dependent FMN reductase-like" evidence="3">
    <location>
        <begin position="5"/>
        <end position="105"/>
    </location>
</feature>
<keyword evidence="1" id="KW-0285">Flavoprotein</keyword>
<dbReference type="InterPro" id="IPR029039">
    <property type="entry name" value="Flavoprotein-like_sf"/>
</dbReference>